<evidence type="ECO:0000313" key="1">
    <source>
        <dbReference type="EMBL" id="KIZ15296.1"/>
    </source>
</evidence>
<comment type="caution">
    <text evidence="1">The sequence shown here is derived from an EMBL/GenBank/DDBJ whole genome shotgun (WGS) entry which is preliminary data.</text>
</comment>
<reference evidence="1 2" key="1">
    <citation type="submission" date="2014-09" db="EMBL/GenBank/DDBJ databases">
        <title>Draft genome sequence of Streptomyces natalensis ATCC 27448, producer of the antifungal pimaricin.</title>
        <authorList>
            <person name="Mendes M.V."/>
            <person name="Beites T."/>
            <person name="Pires S."/>
            <person name="Santos C.L."/>
            <person name="Moradas-Ferreira P."/>
        </authorList>
    </citation>
    <scope>NUCLEOTIDE SEQUENCE [LARGE SCALE GENOMIC DNA]</scope>
    <source>
        <strain evidence="1 2">ATCC 27448</strain>
    </source>
</reference>
<organism evidence="1 2">
    <name type="scientific">Streptomyces natalensis ATCC 27448</name>
    <dbReference type="NCBI Taxonomy" id="1240678"/>
    <lineage>
        <taxon>Bacteria</taxon>
        <taxon>Bacillati</taxon>
        <taxon>Actinomycetota</taxon>
        <taxon>Actinomycetes</taxon>
        <taxon>Kitasatosporales</taxon>
        <taxon>Streptomycetaceae</taxon>
        <taxon>Streptomyces</taxon>
    </lineage>
</organism>
<protein>
    <submittedName>
        <fullName evidence="1">Uncharacterized protein</fullName>
    </submittedName>
</protein>
<dbReference type="AlphaFoldDB" id="A0A0D7CGZ1"/>
<dbReference type="PATRIC" id="fig|1240678.4.peg.5817"/>
<name>A0A0D7CGZ1_9ACTN</name>
<accession>A0A0D7CGZ1</accession>
<proteinExistence type="predicted"/>
<dbReference type="EMBL" id="JRKI01000034">
    <property type="protein sequence ID" value="KIZ15296.1"/>
    <property type="molecule type" value="Genomic_DNA"/>
</dbReference>
<sequence>MPAAIWTGRNAYPERVAADMAAALRDELGLAEPPSAVTLPAESAGVPAGSLLPPRERFSGMPAPTYCLVHVDSPAPRGFELRASVMSGRSGFRRSLGLGPLLYAVLLTTRVPSRIELGLGPTRGSSPWEGDATITDRLNRDAQLLDLARTLTPATAGPDRHHTWQVPRRLTIDPHPHGAVLLVQTLHRPTAHAWSLGAPLVLDVAAGIETALG</sequence>
<keyword evidence="2" id="KW-1185">Reference proteome</keyword>
<evidence type="ECO:0000313" key="2">
    <source>
        <dbReference type="Proteomes" id="UP000032458"/>
    </source>
</evidence>
<dbReference type="Proteomes" id="UP000032458">
    <property type="component" value="Unassembled WGS sequence"/>
</dbReference>
<gene>
    <name evidence="1" type="ORF">SNA_27330</name>
</gene>